<dbReference type="PANTHER" id="PTHR43691">
    <property type="entry name" value="URIDINE PHOSPHORYLASE"/>
    <property type="match status" value="1"/>
</dbReference>
<dbReference type="Ensembl" id="ENSANIT00000023435.1">
    <property type="protein sequence ID" value="ENSANIP00000022679.1"/>
    <property type="gene ID" value="ENSANIG00000015394.1"/>
</dbReference>
<dbReference type="SUPFAM" id="SSF53167">
    <property type="entry name" value="Purine and uridine phosphorylases"/>
    <property type="match status" value="1"/>
</dbReference>
<dbReference type="GO" id="GO:0004850">
    <property type="term" value="F:uridine phosphorylase activity"/>
    <property type="evidence" value="ECO:0007669"/>
    <property type="project" value="TreeGrafter"/>
</dbReference>
<accession>A0A8B9NHS3</accession>
<organism evidence="1 2">
    <name type="scientific">Accipiter nisus</name>
    <name type="common">Eurasian sparrowhawk</name>
    <dbReference type="NCBI Taxonomy" id="211598"/>
    <lineage>
        <taxon>Eukaryota</taxon>
        <taxon>Metazoa</taxon>
        <taxon>Chordata</taxon>
        <taxon>Craniata</taxon>
        <taxon>Vertebrata</taxon>
        <taxon>Euteleostomi</taxon>
        <taxon>Archelosauria</taxon>
        <taxon>Archosauria</taxon>
        <taxon>Dinosauria</taxon>
        <taxon>Saurischia</taxon>
        <taxon>Theropoda</taxon>
        <taxon>Coelurosauria</taxon>
        <taxon>Aves</taxon>
        <taxon>Neognathae</taxon>
        <taxon>Neoaves</taxon>
        <taxon>Telluraves</taxon>
        <taxon>Accipitrimorphae</taxon>
        <taxon>Accipitriformes</taxon>
        <taxon>Accipitridae</taxon>
        <taxon>Accipitrinae</taxon>
        <taxon>Accipiter</taxon>
    </lineage>
</organism>
<dbReference type="InterPro" id="IPR035994">
    <property type="entry name" value="Nucleoside_phosphorylase_sf"/>
</dbReference>
<keyword evidence="2" id="KW-1185">Reference proteome</keyword>
<dbReference type="GO" id="GO:0006218">
    <property type="term" value="P:uridine catabolic process"/>
    <property type="evidence" value="ECO:0007669"/>
    <property type="project" value="TreeGrafter"/>
</dbReference>
<dbReference type="Proteomes" id="UP000694541">
    <property type="component" value="Unplaced"/>
</dbReference>
<proteinExistence type="predicted"/>
<reference evidence="1" key="1">
    <citation type="submission" date="2025-08" db="UniProtKB">
        <authorList>
            <consortium name="Ensembl"/>
        </authorList>
    </citation>
    <scope>IDENTIFICATION</scope>
</reference>
<evidence type="ECO:0000313" key="1">
    <source>
        <dbReference type="Ensembl" id="ENSANIP00000022679.1"/>
    </source>
</evidence>
<dbReference type="PANTHER" id="PTHR43691:SF8">
    <property type="entry name" value="URIDINE PHOSPHORYLASE 2"/>
    <property type="match status" value="1"/>
</dbReference>
<reference evidence="1" key="2">
    <citation type="submission" date="2025-09" db="UniProtKB">
        <authorList>
            <consortium name="Ensembl"/>
        </authorList>
    </citation>
    <scope>IDENTIFICATION</scope>
</reference>
<dbReference type="GO" id="GO:0005829">
    <property type="term" value="C:cytosol"/>
    <property type="evidence" value="ECO:0007669"/>
    <property type="project" value="TreeGrafter"/>
</dbReference>
<dbReference type="AlphaFoldDB" id="A0A8B9NHS3"/>
<protein>
    <submittedName>
        <fullName evidence="1">Uridine phosphorylase 2</fullName>
    </submittedName>
</protein>
<name>A0A8B9NHS3_9AVES</name>
<sequence length="293" mass="32232">SGTRRGKGDSGLIHIKNPHLDSMEENVLYHLDLGTKTHNLSAMFGDIKLICVGSSPNRTRAFAQFTHKQLGLTGKTGRTWQTSAQGWTGALHQHKYCAVLDRTHGMGIPSISIVLQEELIKLLHQAKCRDVTIIRICTSGGLGKLSVVFLQSQKPRFELVVLGDVVVRSTGLDKDCVGELLACSKEIPDLPTLVGHTMRTYDFHKGRLDGALCSFSSEKKLEYLKRAYDTGMRNIETEPSAFVALSCGLKGQCFKARVREVVCTQRPQRLIAAFIRKHLGLSSLVGNTVSSTN</sequence>
<dbReference type="Gene3D" id="3.40.50.1580">
    <property type="entry name" value="Nucleoside phosphorylase domain"/>
    <property type="match status" value="1"/>
</dbReference>
<evidence type="ECO:0000313" key="2">
    <source>
        <dbReference type="Proteomes" id="UP000694541"/>
    </source>
</evidence>